<feature type="domain" description="MULE transposase" evidence="1">
    <location>
        <begin position="167"/>
        <end position="268"/>
    </location>
</feature>
<reference evidence="3" key="1">
    <citation type="submission" date="2011-12" db="EMBL/GenBank/DDBJ databases">
        <authorList>
            <consortium name="The Broad Institute Genome Sequencing Platform"/>
            <person name="Russ C."/>
            <person name="Tyler B."/>
            <person name="Panabieres F."/>
            <person name="Shan W."/>
            <person name="Tripathy S."/>
            <person name="Grunwald N."/>
            <person name="Machado M."/>
            <person name="Young S.K."/>
            <person name="Zeng Q."/>
            <person name="Gargeya S."/>
            <person name="Fitzgerald M."/>
            <person name="Haas B."/>
            <person name="Abouelleil A."/>
            <person name="Alvarado L."/>
            <person name="Arachchi H.M."/>
            <person name="Berlin A."/>
            <person name="Chapman S.B."/>
            <person name="Gearin G."/>
            <person name="Goldberg J."/>
            <person name="Griggs A."/>
            <person name="Gujja S."/>
            <person name="Hansen M."/>
            <person name="Heiman D."/>
            <person name="Howarth C."/>
            <person name="Larimer J."/>
            <person name="Lui A."/>
            <person name="MacDonald P.J.P."/>
            <person name="McCowen C."/>
            <person name="Montmayeur A."/>
            <person name="Murphy C."/>
            <person name="Neiman D."/>
            <person name="Pearson M."/>
            <person name="Priest M."/>
            <person name="Roberts A."/>
            <person name="Saif S."/>
            <person name="Shea T."/>
            <person name="Sisk P."/>
            <person name="Stolte C."/>
            <person name="Sykes S."/>
            <person name="Wortman J."/>
            <person name="Nusbaum C."/>
            <person name="Birren B."/>
        </authorList>
    </citation>
    <scope>NUCLEOTIDE SEQUENCE [LARGE SCALE GENOMIC DNA]</scope>
    <source>
        <strain evidence="3">INRA-310</strain>
    </source>
</reference>
<dbReference type="VEuPathDB" id="FungiDB:PPTG_14497"/>
<evidence type="ECO:0000313" key="3">
    <source>
        <dbReference type="Proteomes" id="UP000018817"/>
    </source>
</evidence>
<evidence type="ECO:0000313" key="2">
    <source>
        <dbReference type="EMBL" id="ETN04681.1"/>
    </source>
</evidence>
<dbReference type="InterPro" id="IPR018289">
    <property type="entry name" value="MULE_transposase_dom"/>
</dbReference>
<dbReference type="PANTHER" id="PTHR33977">
    <property type="entry name" value="ZINC ION BINDING PROTEIN"/>
    <property type="match status" value="1"/>
</dbReference>
<dbReference type="PANTHER" id="PTHR33977:SF1">
    <property type="entry name" value="ZINC ION BINDING PROTEIN"/>
    <property type="match status" value="1"/>
</dbReference>
<proteinExistence type="predicted"/>
<dbReference type="Proteomes" id="UP000018817">
    <property type="component" value="Unassembled WGS sequence"/>
</dbReference>
<protein>
    <recommendedName>
        <fullName evidence="1">MULE transposase domain-containing protein</fullName>
    </recommendedName>
</protein>
<dbReference type="AlphaFoldDB" id="W2PVL6"/>
<dbReference type="OMA" id="QHTAFRS"/>
<dbReference type="OrthoDB" id="126555at2759"/>
<dbReference type="RefSeq" id="XP_008910075.1">
    <property type="nucleotide sequence ID" value="XM_008911827.1"/>
</dbReference>
<accession>W2PVL6</accession>
<dbReference type="Pfam" id="PF10551">
    <property type="entry name" value="MULE"/>
    <property type="match status" value="1"/>
</dbReference>
<reference evidence="2 3" key="2">
    <citation type="submission" date="2013-11" db="EMBL/GenBank/DDBJ databases">
        <title>The Genome Sequence of Phytophthora parasitica INRA-310.</title>
        <authorList>
            <consortium name="The Broad Institute Genomics Platform"/>
            <person name="Russ C."/>
            <person name="Tyler B."/>
            <person name="Panabieres F."/>
            <person name="Shan W."/>
            <person name="Tripathy S."/>
            <person name="Grunwald N."/>
            <person name="Machado M."/>
            <person name="Johnson C.S."/>
            <person name="Arredondo F."/>
            <person name="Hong C."/>
            <person name="Coffey M."/>
            <person name="Young S.K."/>
            <person name="Zeng Q."/>
            <person name="Gargeya S."/>
            <person name="Fitzgerald M."/>
            <person name="Abouelleil A."/>
            <person name="Alvarado L."/>
            <person name="Chapman S.B."/>
            <person name="Gainer-Dewar J."/>
            <person name="Goldberg J."/>
            <person name="Griggs A."/>
            <person name="Gujja S."/>
            <person name="Hansen M."/>
            <person name="Howarth C."/>
            <person name="Imamovic A."/>
            <person name="Ireland A."/>
            <person name="Larimer J."/>
            <person name="McCowan C."/>
            <person name="Murphy C."/>
            <person name="Pearson M."/>
            <person name="Poon T.W."/>
            <person name="Priest M."/>
            <person name="Roberts A."/>
            <person name="Saif S."/>
            <person name="Shea T."/>
            <person name="Sykes S."/>
            <person name="Wortman J."/>
            <person name="Nusbaum C."/>
            <person name="Birren B."/>
        </authorList>
    </citation>
    <scope>NUCLEOTIDE SEQUENCE [LARGE SCALE GENOMIC DNA]</scope>
    <source>
        <strain evidence="2 3">INRA-310</strain>
    </source>
</reference>
<organism evidence="2 3">
    <name type="scientific">Phytophthora nicotianae (strain INRA-310)</name>
    <name type="common">Phytophthora parasitica</name>
    <dbReference type="NCBI Taxonomy" id="761204"/>
    <lineage>
        <taxon>Eukaryota</taxon>
        <taxon>Sar</taxon>
        <taxon>Stramenopiles</taxon>
        <taxon>Oomycota</taxon>
        <taxon>Peronosporomycetes</taxon>
        <taxon>Peronosporales</taxon>
        <taxon>Peronosporaceae</taxon>
        <taxon>Phytophthora</taxon>
    </lineage>
</organism>
<dbReference type="GeneID" id="20183782"/>
<evidence type="ECO:0000259" key="1">
    <source>
        <dbReference type="Pfam" id="PF10551"/>
    </source>
</evidence>
<sequence>MPYARYEWRGKLLKCEQQDLLDLFKVGSHVSTRRSPQPPHMTRAMQNFAHEMAVQGLKPARIRTGLMRKFNLGPDTLPQLKVVQRSVYNYLSKTVGANDYLDDLRRMIRETAFTGQEQDFDAFSFTWRTEEDGRPYVGSGADENPFLVGVSSKTLLRQADRNPATFVLDMDATFKLNHVDYPVFVVGITDCCRKFHLMAIFVSSQRKEIHFSEALMALRKVYSQVTGKQLAVRFAMGDADDAQYNAVVRVLGADYEVEVLMCFYHVAAKVHEKTRKLHHSLYTVVTSGVHDLHFAASELEYEEAKTRILNDWALHPGLESFTEYFKQQWLTGRFWRWQVSHTPPAFAVTNNPVETFNASLKRVPQTRLHAACKDENGLPAASANDMLHTRKHHFQIICCRPSTKCHPCPTR</sequence>
<gene>
    <name evidence="2" type="ORF">PPTG_14497</name>
</gene>
<dbReference type="EMBL" id="KI669603">
    <property type="protein sequence ID" value="ETN04681.1"/>
    <property type="molecule type" value="Genomic_DNA"/>
</dbReference>
<name>W2PVL6_PHYN3</name>